<dbReference type="Proteomes" id="UP000649179">
    <property type="component" value="Unassembled WGS sequence"/>
</dbReference>
<evidence type="ECO:0000313" key="4">
    <source>
        <dbReference type="EMBL" id="GGF44131.1"/>
    </source>
</evidence>
<dbReference type="GO" id="GO:0016747">
    <property type="term" value="F:acyltransferase activity, transferring groups other than amino-acyl groups"/>
    <property type="evidence" value="ECO:0007669"/>
    <property type="project" value="InterPro"/>
</dbReference>
<dbReference type="InterPro" id="IPR050832">
    <property type="entry name" value="Bact_Acetyltransf"/>
</dbReference>
<dbReference type="Pfam" id="PF00583">
    <property type="entry name" value="Acetyltransf_1"/>
    <property type="match status" value="1"/>
</dbReference>
<organism evidence="4 5">
    <name type="scientific">Marmoricola endophyticus</name>
    <dbReference type="NCBI Taxonomy" id="2040280"/>
    <lineage>
        <taxon>Bacteria</taxon>
        <taxon>Bacillati</taxon>
        <taxon>Actinomycetota</taxon>
        <taxon>Actinomycetes</taxon>
        <taxon>Propionibacteriales</taxon>
        <taxon>Nocardioidaceae</taxon>
        <taxon>Marmoricola</taxon>
    </lineage>
</organism>
<reference evidence="4" key="1">
    <citation type="journal article" date="2014" name="Int. J. Syst. Evol. Microbiol.">
        <title>Complete genome sequence of Corynebacterium casei LMG S-19264T (=DSM 44701T), isolated from a smear-ripened cheese.</title>
        <authorList>
            <consortium name="US DOE Joint Genome Institute (JGI-PGF)"/>
            <person name="Walter F."/>
            <person name="Albersmeier A."/>
            <person name="Kalinowski J."/>
            <person name="Ruckert C."/>
        </authorList>
    </citation>
    <scope>NUCLEOTIDE SEQUENCE</scope>
    <source>
        <strain evidence="4">CGMCC 1.16067</strain>
    </source>
</reference>
<dbReference type="AlphaFoldDB" id="A0A917BJ16"/>
<dbReference type="Gene3D" id="3.40.630.30">
    <property type="match status" value="1"/>
</dbReference>
<sequence length="151" mass="15933">MSRVRPALPDEAPTLSALAFESKAHWGYSASFMESCRAELTVDPAACDGTRVVLAEDDEGVTGFYRIGGTPEEGTLDDLFVAPGRMGRGLGRLLLAHAVRTARSLGMTSLFIDADPHAVGFYERAGAVHVGEVASGSISGRVLPQLRLTTG</sequence>
<dbReference type="EMBL" id="BMKQ01000001">
    <property type="protein sequence ID" value="GGF44131.1"/>
    <property type="molecule type" value="Genomic_DNA"/>
</dbReference>
<reference evidence="4" key="2">
    <citation type="submission" date="2020-09" db="EMBL/GenBank/DDBJ databases">
        <authorList>
            <person name="Sun Q."/>
            <person name="Zhou Y."/>
        </authorList>
    </citation>
    <scope>NUCLEOTIDE SEQUENCE</scope>
    <source>
        <strain evidence="4">CGMCC 1.16067</strain>
    </source>
</reference>
<protein>
    <submittedName>
        <fullName evidence="4">N-acetyltransferase</fullName>
    </submittedName>
</protein>
<keyword evidence="2" id="KW-0012">Acyltransferase</keyword>
<gene>
    <name evidence="4" type="ORF">GCM10011519_17470</name>
</gene>
<dbReference type="PANTHER" id="PTHR43877:SF1">
    <property type="entry name" value="ACETYLTRANSFERASE"/>
    <property type="match status" value="1"/>
</dbReference>
<evidence type="ECO:0000256" key="2">
    <source>
        <dbReference type="ARBA" id="ARBA00023315"/>
    </source>
</evidence>
<dbReference type="InterPro" id="IPR000182">
    <property type="entry name" value="GNAT_dom"/>
</dbReference>
<dbReference type="SUPFAM" id="SSF55729">
    <property type="entry name" value="Acyl-CoA N-acyltransferases (Nat)"/>
    <property type="match status" value="1"/>
</dbReference>
<dbReference type="InterPro" id="IPR016181">
    <property type="entry name" value="Acyl_CoA_acyltransferase"/>
</dbReference>
<dbReference type="CDD" id="cd04301">
    <property type="entry name" value="NAT_SF"/>
    <property type="match status" value="1"/>
</dbReference>
<keyword evidence="5" id="KW-1185">Reference proteome</keyword>
<accession>A0A917BJ16</accession>
<dbReference type="PROSITE" id="PS51186">
    <property type="entry name" value="GNAT"/>
    <property type="match status" value="1"/>
</dbReference>
<dbReference type="PANTHER" id="PTHR43877">
    <property type="entry name" value="AMINOALKYLPHOSPHONATE N-ACETYLTRANSFERASE-RELATED-RELATED"/>
    <property type="match status" value="1"/>
</dbReference>
<evidence type="ECO:0000259" key="3">
    <source>
        <dbReference type="PROSITE" id="PS51186"/>
    </source>
</evidence>
<name>A0A917BJ16_9ACTN</name>
<proteinExistence type="predicted"/>
<evidence type="ECO:0000256" key="1">
    <source>
        <dbReference type="ARBA" id="ARBA00022679"/>
    </source>
</evidence>
<keyword evidence="1" id="KW-0808">Transferase</keyword>
<evidence type="ECO:0000313" key="5">
    <source>
        <dbReference type="Proteomes" id="UP000649179"/>
    </source>
</evidence>
<comment type="caution">
    <text evidence="4">The sequence shown here is derived from an EMBL/GenBank/DDBJ whole genome shotgun (WGS) entry which is preliminary data.</text>
</comment>
<feature type="domain" description="N-acetyltransferase" evidence="3">
    <location>
        <begin position="2"/>
        <end position="149"/>
    </location>
</feature>
<dbReference type="RefSeq" id="WP_188779424.1">
    <property type="nucleotide sequence ID" value="NZ_BMKQ01000001.1"/>
</dbReference>